<dbReference type="OrthoDB" id="9774907at2"/>
<dbReference type="GO" id="GO:0006227">
    <property type="term" value="P:dUDP biosynthetic process"/>
    <property type="evidence" value="ECO:0007669"/>
    <property type="project" value="TreeGrafter"/>
</dbReference>
<dbReference type="RefSeq" id="WP_055175971.1">
    <property type="nucleotide sequence ID" value="NZ_JAUSQY010000001.1"/>
</dbReference>
<dbReference type="AlphaFoldDB" id="A0A0N8W0S9"/>
<evidence type="ECO:0000256" key="6">
    <source>
        <dbReference type="ARBA" id="ARBA00022741"/>
    </source>
</evidence>
<evidence type="ECO:0000256" key="5">
    <source>
        <dbReference type="ARBA" id="ARBA00022727"/>
    </source>
</evidence>
<dbReference type="EC" id="2.7.4.9" evidence="2"/>
<keyword evidence="4 11" id="KW-0808">Transferase</keyword>
<dbReference type="CDD" id="cd01672">
    <property type="entry name" value="TMPK"/>
    <property type="match status" value="1"/>
</dbReference>
<evidence type="ECO:0000313" key="11">
    <source>
        <dbReference type="EMBL" id="KQB87546.1"/>
    </source>
</evidence>
<evidence type="ECO:0000256" key="2">
    <source>
        <dbReference type="ARBA" id="ARBA00012980"/>
    </source>
</evidence>
<dbReference type="PATRIC" id="fig|1544413.3.peg.610"/>
<dbReference type="STRING" id="1544413.Clow_00605"/>
<evidence type="ECO:0000256" key="7">
    <source>
        <dbReference type="ARBA" id="ARBA00022777"/>
    </source>
</evidence>
<keyword evidence="5" id="KW-0545">Nucleotide biosynthesis</keyword>
<evidence type="ECO:0000256" key="1">
    <source>
        <dbReference type="ARBA" id="ARBA00009776"/>
    </source>
</evidence>
<evidence type="ECO:0000256" key="8">
    <source>
        <dbReference type="ARBA" id="ARBA00022840"/>
    </source>
</evidence>
<keyword evidence="8" id="KW-0067">ATP-binding</keyword>
<dbReference type="GO" id="GO:0005524">
    <property type="term" value="F:ATP binding"/>
    <property type="evidence" value="ECO:0007669"/>
    <property type="project" value="UniProtKB-KW"/>
</dbReference>
<dbReference type="InterPro" id="IPR018095">
    <property type="entry name" value="Thymidylate_kin_CS"/>
</dbReference>
<reference evidence="11 12" key="1">
    <citation type="submission" date="2015-10" db="EMBL/GenBank/DDBJ databases">
        <title>Corynebacteirum lowii and Corynebacterium oculi species nova, derived from human clinical disease and and emended description of Corynebacterium mastiditis.</title>
        <authorList>
            <person name="Bernard K."/>
            <person name="Pacheco A.L."/>
            <person name="Mcdougall C."/>
            <person name="Burtx T."/>
            <person name="Weibe D."/>
            <person name="Tyler S."/>
            <person name="Olson A.B."/>
            <person name="Cnockaert M."/>
            <person name="Eguchi H."/>
            <person name="Kuwahara T."/>
            <person name="Nakayama-Imaohji H."/>
            <person name="Boudewijins M."/>
            <person name="Van Hoecke F."/>
            <person name="Bernier A.-M."/>
            <person name="Vandamme P."/>
        </authorList>
    </citation>
    <scope>NUCLEOTIDE SEQUENCE [LARGE SCALE GENOMIC DNA]</scope>
    <source>
        <strain evidence="11 12">NML 130206</strain>
    </source>
</reference>
<evidence type="ECO:0000256" key="4">
    <source>
        <dbReference type="ARBA" id="ARBA00022679"/>
    </source>
</evidence>
<evidence type="ECO:0000259" key="10">
    <source>
        <dbReference type="Pfam" id="PF02223"/>
    </source>
</evidence>
<dbReference type="PANTHER" id="PTHR10344">
    <property type="entry name" value="THYMIDYLATE KINASE"/>
    <property type="match status" value="1"/>
</dbReference>
<evidence type="ECO:0000256" key="9">
    <source>
        <dbReference type="SAM" id="MobiDB-lite"/>
    </source>
</evidence>
<feature type="compositionally biased region" description="Basic and acidic residues" evidence="9">
    <location>
        <begin position="148"/>
        <end position="167"/>
    </location>
</feature>
<dbReference type="Pfam" id="PF02223">
    <property type="entry name" value="Thymidylate_kin"/>
    <property type="match status" value="1"/>
</dbReference>
<organism evidence="11 12">
    <name type="scientific">Corynebacterium lowii</name>
    <dbReference type="NCBI Taxonomy" id="1544413"/>
    <lineage>
        <taxon>Bacteria</taxon>
        <taxon>Bacillati</taxon>
        <taxon>Actinomycetota</taxon>
        <taxon>Actinomycetes</taxon>
        <taxon>Mycobacteriales</taxon>
        <taxon>Corynebacteriaceae</taxon>
        <taxon>Corynebacterium</taxon>
    </lineage>
</organism>
<dbReference type="GO" id="GO:0006235">
    <property type="term" value="P:dTTP biosynthetic process"/>
    <property type="evidence" value="ECO:0007669"/>
    <property type="project" value="TreeGrafter"/>
</dbReference>
<dbReference type="SUPFAM" id="SSF52540">
    <property type="entry name" value="P-loop containing nucleoside triphosphate hydrolases"/>
    <property type="match status" value="1"/>
</dbReference>
<protein>
    <recommendedName>
        <fullName evidence="3">Thymidylate kinase</fullName>
        <ecNumber evidence="2">2.7.4.9</ecNumber>
    </recommendedName>
</protein>
<evidence type="ECO:0000313" key="12">
    <source>
        <dbReference type="Proteomes" id="UP000050488"/>
    </source>
</evidence>
<dbReference type="Proteomes" id="UP000050488">
    <property type="component" value="Unassembled WGS sequence"/>
</dbReference>
<accession>A0A0N8W0S9</accession>
<keyword evidence="6" id="KW-0547">Nucleotide-binding</keyword>
<dbReference type="PANTHER" id="PTHR10344:SF4">
    <property type="entry name" value="UMP-CMP KINASE 2, MITOCHONDRIAL"/>
    <property type="match status" value="1"/>
</dbReference>
<dbReference type="NCBIfam" id="NF005923">
    <property type="entry name" value="PRK07933.1"/>
    <property type="match status" value="1"/>
</dbReference>
<dbReference type="EMBL" id="LKEV01000001">
    <property type="protein sequence ID" value="KQB87546.1"/>
    <property type="molecule type" value="Genomic_DNA"/>
</dbReference>
<keyword evidence="7 11" id="KW-0418">Kinase</keyword>
<keyword evidence="12" id="KW-1185">Reference proteome</keyword>
<feature type="region of interest" description="Disordered" evidence="9">
    <location>
        <begin position="145"/>
        <end position="167"/>
    </location>
</feature>
<dbReference type="GO" id="GO:0004798">
    <property type="term" value="F:dTMP kinase activity"/>
    <property type="evidence" value="ECO:0007669"/>
    <property type="project" value="UniProtKB-EC"/>
</dbReference>
<evidence type="ECO:0000256" key="3">
    <source>
        <dbReference type="ARBA" id="ARBA00017144"/>
    </source>
</evidence>
<dbReference type="GO" id="GO:0006233">
    <property type="term" value="P:dTDP biosynthetic process"/>
    <property type="evidence" value="ECO:0007669"/>
    <property type="project" value="InterPro"/>
</dbReference>
<dbReference type="InterPro" id="IPR027417">
    <property type="entry name" value="P-loop_NTPase"/>
</dbReference>
<comment type="caution">
    <text evidence="11">The sequence shown here is derived from an EMBL/GenBank/DDBJ whole genome shotgun (WGS) entry which is preliminary data.</text>
</comment>
<dbReference type="PROSITE" id="PS01331">
    <property type="entry name" value="THYMIDYLATE_KINASE"/>
    <property type="match status" value="1"/>
</dbReference>
<name>A0A0N8W0S9_9CORY</name>
<dbReference type="Gene3D" id="3.40.50.300">
    <property type="entry name" value="P-loop containing nucleotide triphosphate hydrolases"/>
    <property type="match status" value="1"/>
</dbReference>
<sequence>MIICVEGIDGAGKNTLVSALRAELGAESLAFPRYAESVHAQLASRALYGQMGDLVESVYGMATLFALDRHGALSQLREYENNGLLVLDRYVASNAAYSAARLAPKGQQRAKEVVEWVYDLEFEQLGLPRPHLQVLLDTAPQVASARAQARERSDATRTRDQYERDGGLQERTYGAYRELARQQWAGPWLVASEPSEVINAVRDLVEGK</sequence>
<dbReference type="GO" id="GO:0005829">
    <property type="term" value="C:cytosol"/>
    <property type="evidence" value="ECO:0007669"/>
    <property type="project" value="TreeGrafter"/>
</dbReference>
<proteinExistence type="inferred from homology"/>
<feature type="domain" description="Thymidylate kinase-like" evidence="10">
    <location>
        <begin position="5"/>
        <end position="181"/>
    </location>
</feature>
<gene>
    <name evidence="11" type="primary">tmk</name>
    <name evidence="11" type="ORF">Clow_00605</name>
</gene>
<comment type="similarity">
    <text evidence="1">Belongs to the thymidylate kinase family.</text>
</comment>
<dbReference type="InterPro" id="IPR039430">
    <property type="entry name" value="Thymidylate_kin-like_dom"/>
</dbReference>